<evidence type="ECO:0000313" key="3">
    <source>
        <dbReference type="Proteomes" id="UP001146351"/>
    </source>
</evidence>
<gene>
    <name evidence="2" type="ORF">N7492_002455</name>
</gene>
<proteinExistence type="predicted"/>
<keyword evidence="3" id="KW-1185">Reference proteome</keyword>
<comment type="caution">
    <text evidence="2">The sequence shown here is derived from an EMBL/GenBank/DDBJ whole genome shotgun (WGS) entry which is preliminary data.</text>
</comment>
<dbReference type="Proteomes" id="UP001146351">
    <property type="component" value="Unassembled WGS sequence"/>
</dbReference>
<reference evidence="2" key="1">
    <citation type="submission" date="2022-11" db="EMBL/GenBank/DDBJ databases">
        <authorList>
            <person name="Petersen C."/>
        </authorList>
    </citation>
    <scope>NUCLEOTIDE SEQUENCE</scope>
    <source>
        <strain evidence="2">IBT 21917</strain>
    </source>
</reference>
<reference evidence="2" key="2">
    <citation type="journal article" date="2023" name="IMA Fungus">
        <title>Comparative genomic study of the Penicillium genus elucidates a diverse pangenome and 15 lateral gene transfer events.</title>
        <authorList>
            <person name="Petersen C."/>
            <person name="Sorensen T."/>
            <person name="Nielsen M.R."/>
            <person name="Sondergaard T.E."/>
            <person name="Sorensen J.L."/>
            <person name="Fitzpatrick D.A."/>
            <person name="Frisvad J.C."/>
            <person name="Nielsen K.L."/>
        </authorList>
    </citation>
    <scope>NUCLEOTIDE SEQUENCE</scope>
    <source>
        <strain evidence="2">IBT 21917</strain>
    </source>
</reference>
<evidence type="ECO:0000313" key="2">
    <source>
        <dbReference type="EMBL" id="KAJ5179245.1"/>
    </source>
</evidence>
<organism evidence="2 3">
    <name type="scientific">Penicillium capsulatum</name>
    <dbReference type="NCBI Taxonomy" id="69766"/>
    <lineage>
        <taxon>Eukaryota</taxon>
        <taxon>Fungi</taxon>
        <taxon>Dikarya</taxon>
        <taxon>Ascomycota</taxon>
        <taxon>Pezizomycotina</taxon>
        <taxon>Eurotiomycetes</taxon>
        <taxon>Eurotiomycetidae</taxon>
        <taxon>Eurotiales</taxon>
        <taxon>Aspergillaceae</taxon>
        <taxon>Penicillium</taxon>
    </lineage>
</organism>
<sequence>MTNKKLRKWEPERSDTEEEDLPQFRPQSITPPSPDPDGEVSGDHIGLDQLDSSWQANTRSEMTKRSISFSKNTGLVALSVPCTPASISVDTTSCTTTRIVHEVYLHQQQASKSHVREDTLETSVDRTEPYDGRWNFAAYSDDDSEKEGQKEHSMVSRPV</sequence>
<accession>A0A9W9LVP5</accession>
<dbReference type="EMBL" id="JAPQKO010000002">
    <property type="protein sequence ID" value="KAJ5179245.1"/>
    <property type="molecule type" value="Genomic_DNA"/>
</dbReference>
<protein>
    <submittedName>
        <fullName evidence="2">Uncharacterized protein</fullName>
    </submittedName>
</protein>
<feature type="compositionally biased region" description="Basic and acidic residues" evidence="1">
    <location>
        <begin position="146"/>
        <end position="159"/>
    </location>
</feature>
<feature type="region of interest" description="Disordered" evidence="1">
    <location>
        <begin position="1"/>
        <end position="46"/>
    </location>
</feature>
<name>A0A9W9LVP5_9EURO</name>
<feature type="region of interest" description="Disordered" evidence="1">
    <location>
        <begin position="133"/>
        <end position="159"/>
    </location>
</feature>
<evidence type="ECO:0000256" key="1">
    <source>
        <dbReference type="SAM" id="MobiDB-lite"/>
    </source>
</evidence>
<dbReference type="AlphaFoldDB" id="A0A9W9LVP5"/>